<keyword evidence="1" id="KW-1133">Transmembrane helix</keyword>
<feature type="transmembrane region" description="Helical" evidence="1">
    <location>
        <begin position="54"/>
        <end position="74"/>
    </location>
</feature>
<gene>
    <name evidence="3" type="ORF">DLJ53_31895</name>
</gene>
<feature type="domain" description="DUF1468" evidence="2">
    <location>
        <begin position="25"/>
        <end position="163"/>
    </location>
</feature>
<dbReference type="InterPro" id="IPR009936">
    <property type="entry name" value="DUF1468"/>
</dbReference>
<dbReference type="AlphaFoldDB" id="A0A8B2NMB4"/>
<accession>A0A8B2NMB4</accession>
<evidence type="ECO:0000259" key="2">
    <source>
        <dbReference type="Pfam" id="PF07331"/>
    </source>
</evidence>
<dbReference type="Proteomes" id="UP000249590">
    <property type="component" value="Unassembled WGS sequence"/>
</dbReference>
<keyword evidence="4" id="KW-1185">Reference proteome</keyword>
<sequence>MTDPEHDIAEGAPHGPRPVQPGERWFLLALTVFSALALWQSYGISGFTSASGPGVFPMLAAATMLATALGLTLARLARAGAGPRGLAGLAWIVPPRTGLFLVFVLGFVLLVPRLGFMVAAGLFLFASIAVNWRRGVPASAAVTAVVLLLVWLVFRVAFQVVLPSGTLWTSVF</sequence>
<evidence type="ECO:0000313" key="3">
    <source>
        <dbReference type="EMBL" id="RAH96519.1"/>
    </source>
</evidence>
<keyword evidence="1" id="KW-0812">Transmembrane</keyword>
<keyword evidence="1" id="KW-0472">Membrane</keyword>
<evidence type="ECO:0000256" key="1">
    <source>
        <dbReference type="SAM" id="Phobius"/>
    </source>
</evidence>
<dbReference type="EMBL" id="QHHQ01000012">
    <property type="protein sequence ID" value="RAH96519.1"/>
    <property type="molecule type" value="Genomic_DNA"/>
</dbReference>
<proteinExistence type="predicted"/>
<dbReference type="RefSeq" id="WP_111352388.1">
    <property type="nucleotide sequence ID" value="NZ_JAIWKD010000023.1"/>
</dbReference>
<feature type="transmembrane region" description="Helical" evidence="1">
    <location>
        <begin position="139"/>
        <end position="162"/>
    </location>
</feature>
<feature type="transmembrane region" description="Helical" evidence="1">
    <location>
        <begin position="25"/>
        <end position="42"/>
    </location>
</feature>
<feature type="transmembrane region" description="Helical" evidence="1">
    <location>
        <begin position="114"/>
        <end position="132"/>
    </location>
</feature>
<protein>
    <submittedName>
        <fullName evidence="3">Tripartite tricarboxylate transporter TctB family protein</fullName>
    </submittedName>
</protein>
<reference evidence="3 4" key="1">
    <citation type="submission" date="2018-05" db="EMBL/GenBank/DDBJ databases">
        <title>Acuticoccus sediminis sp. nov., isolated from deep-sea sediment of Indian Ocean.</title>
        <authorList>
            <person name="Liu X."/>
            <person name="Lai Q."/>
            <person name="Du Y."/>
            <person name="Sun F."/>
            <person name="Zhang X."/>
            <person name="Wang S."/>
            <person name="Shao Z."/>
        </authorList>
    </citation>
    <scope>NUCLEOTIDE SEQUENCE [LARGE SCALE GENOMIC DNA]</scope>
    <source>
        <strain evidence="3 4">PTG4-2</strain>
    </source>
</reference>
<name>A0A8B2NMB4_9HYPH</name>
<feature type="transmembrane region" description="Helical" evidence="1">
    <location>
        <begin position="86"/>
        <end position="108"/>
    </location>
</feature>
<comment type="caution">
    <text evidence="3">The sequence shown here is derived from an EMBL/GenBank/DDBJ whole genome shotgun (WGS) entry which is preliminary data.</text>
</comment>
<dbReference type="Pfam" id="PF07331">
    <property type="entry name" value="TctB"/>
    <property type="match status" value="1"/>
</dbReference>
<organism evidence="3 4">
    <name type="scientific">Acuticoccus sediminis</name>
    <dbReference type="NCBI Taxonomy" id="2184697"/>
    <lineage>
        <taxon>Bacteria</taxon>
        <taxon>Pseudomonadati</taxon>
        <taxon>Pseudomonadota</taxon>
        <taxon>Alphaproteobacteria</taxon>
        <taxon>Hyphomicrobiales</taxon>
        <taxon>Amorphaceae</taxon>
        <taxon>Acuticoccus</taxon>
    </lineage>
</organism>
<dbReference type="OrthoDB" id="8907787at2"/>
<evidence type="ECO:0000313" key="4">
    <source>
        <dbReference type="Proteomes" id="UP000249590"/>
    </source>
</evidence>